<sequence>MARLTEMARKTIYNVKKKIVYNNTIERKKGSDKNLSLMQMPSKTTLIRFSEVTAHGSHAHQRFQGRQSVPLVPGKFTQRYCCLSARLGPHSHCKNDEDLLS</sequence>
<dbReference type="AlphaFoldDB" id="A0A0K2T1Z5"/>
<proteinExistence type="predicted"/>
<evidence type="ECO:0000313" key="1">
    <source>
        <dbReference type="EMBL" id="CDW19622.1"/>
    </source>
</evidence>
<organism evidence="1">
    <name type="scientific">Lepeophtheirus salmonis</name>
    <name type="common">Salmon louse</name>
    <name type="synonym">Caligus salmonis</name>
    <dbReference type="NCBI Taxonomy" id="72036"/>
    <lineage>
        <taxon>Eukaryota</taxon>
        <taxon>Metazoa</taxon>
        <taxon>Ecdysozoa</taxon>
        <taxon>Arthropoda</taxon>
        <taxon>Crustacea</taxon>
        <taxon>Multicrustacea</taxon>
        <taxon>Hexanauplia</taxon>
        <taxon>Copepoda</taxon>
        <taxon>Siphonostomatoida</taxon>
        <taxon>Caligidae</taxon>
        <taxon>Lepeophtheirus</taxon>
    </lineage>
</organism>
<dbReference type="EMBL" id="HACA01002261">
    <property type="protein sequence ID" value="CDW19622.1"/>
    <property type="molecule type" value="Transcribed_RNA"/>
</dbReference>
<protein>
    <submittedName>
        <fullName evidence="1">Uncharacterized protein</fullName>
    </submittedName>
</protein>
<accession>A0A0K2T1Z5</accession>
<reference evidence="1" key="1">
    <citation type="submission" date="2014-05" db="EMBL/GenBank/DDBJ databases">
        <authorList>
            <person name="Chronopoulou M."/>
        </authorList>
    </citation>
    <scope>NUCLEOTIDE SEQUENCE</scope>
    <source>
        <tissue evidence="1">Whole organism</tissue>
    </source>
</reference>
<name>A0A0K2T1Z5_LEPSM</name>